<keyword evidence="15" id="KW-1185">Reference proteome</keyword>
<dbReference type="EC" id="2.8.1.-" evidence="11"/>
<dbReference type="Gene3D" id="3.40.50.720">
    <property type="entry name" value="NAD(P)-binding Rossmann-like Domain"/>
    <property type="match status" value="1"/>
</dbReference>
<dbReference type="PROSITE" id="PS50206">
    <property type="entry name" value="RHODANESE_3"/>
    <property type="match status" value="1"/>
</dbReference>
<comment type="cofactor">
    <cofactor evidence="11">
        <name>Zn(2+)</name>
        <dbReference type="ChEBI" id="CHEBI:29105"/>
    </cofactor>
    <text evidence="11">Binds 1 zinc ion per subunit.</text>
</comment>
<dbReference type="GO" id="GO:0046872">
    <property type="term" value="F:metal ion binding"/>
    <property type="evidence" value="ECO:0007669"/>
    <property type="project" value="UniProtKB-KW"/>
</dbReference>
<keyword evidence="3 11" id="KW-0808">Transferase</keyword>
<dbReference type="GO" id="GO:0005829">
    <property type="term" value="C:cytosol"/>
    <property type="evidence" value="ECO:0007669"/>
    <property type="project" value="UniProtKB-SubCell"/>
</dbReference>
<protein>
    <recommendedName>
        <fullName evidence="11">Adenylyltransferase and sulfurtransferase MOCS3 homolog</fullName>
    </recommendedName>
    <alternativeName>
        <fullName evidence="11">UBA4 homolog</fullName>
    </alternativeName>
    <alternativeName>
        <fullName evidence="11">Ubiquitin-like protein activator 4 homolog</fullName>
    </alternativeName>
    <domain>
        <recommendedName>
            <fullName evidence="11">Adenylyltransferase</fullName>
            <ecNumber evidence="11">2.7.7.-</ecNumber>
        </recommendedName>
    </domain>
    <domain>
        <recommendedName>
            <fullName evidence="11">Sulfurtransferase</fullName>
            <ecNumber evidence="11">2.8.1.-</ecNumber>
        </recommendedName>
    </domain>
</protein>
<comment type="function">
    <text evidence="11">Plays a central role in 2-thiolation of mcm(5)S(2)U at tRNA wobble positions of cytosolic tRNA(Lys), tRNA(Glu) and tRNA(Gln). Acts by mediating the C-terminal thiocarboxylation of the sulfur carrier URM1. Its N-terminus first activates URM1 as acyl-adenylate (-COAMP), then the persulfide sulfur on the catalytic cysteine is transferred to URM1 to form thiocarboxylation (-COSH) of its C-terminus. The reaction probably involves hydrogen sulfide that is generated from the persulfide intermediate and that acts as nucleophile towards URM1. Subsequently, a transient disulfide bond is formed. Does not use thiosulfate as sulfur donor; NFS1 probably acting as a sulfur donor for thiocarboxylation reactions.</text>
</comment>
<dbReference type="SUPFAM" id="SSF69572">
    <property type="entry name" value="Activating enzymes of the ubiquitin-like proteins"/>
    <property type="match status" value="1"/>
</dbReference>
<comment type="similarity">
    <text evidence="11">In the N-terminal section; belongs to the HesA/MoeB/ThiF family. UBA4 subfamily.</text>
</comment>
<keyword evidence="10 11" id="KW-0511">Multifunctional enzyme</keyword>
<feature type="binding site" evidence="11">
    <location>
        <begin position="122"/>
        <end position="126"/>
    </location>
    <ligand>
        <name>ATP</name>
        <dbReference type="ChEBI" id="CHEBI:30616"/>
    </ligand>
</feature>
<evidence type="ECO:0000256" key="12">
    <source>
        <dbReference type="SAM" id="Coils"/>
    </source>
</evidence>
<evidence type="ECO:0000256" key="7">
    <source>
        <dbReference type="ARBA" id="ARBA00022833"/>
    </source>
</evidence>
<feature type="binding site" evidence="11">
    <location>
        <position position="299"/>
    </location>
    <ligand>
        <name>Zn(2+)</name>
        <dbReference type="ChEBI" id="CHEBI:29105"/>
    </ligand>
</feature>
<comment type="caution">
    <text evidence="14">The sequence shown here is derived from an EMBL/GenBank/DDBJ whole genome shotgun (WGS) entry which is preliminary data.</text>
</comment>
<evidence type="ECO:0000256" key="1">
    <source>
        <dbReference type="ARBA" id="ARBA00004514"/>
    </source>
</evidence>
<evidence type="ECO:0000256" key="11">
    <source>
        <dbReference type="HAMAP-Rule" id="MF_03049"/>
    </source>
</evidence>
<dbReference type="GO" id="GO:0005524">
    <property type="term" value="F:ATP binding"/>
    <property type="evidence" value="ECO:0007669"/>
    <property type="project" value="UniProtKB-KW"/>
</dbReference>
<evidence type="ECO:0000256" key="2">
    <source>
        <dbReference type="ARBA" id="ARBA00022490"/>
    </source>
</evidence>
<accession>A0ABD3WHW2</accession>
<dbReference type="InterPro" id="IPR036873">
    <property type="entry name" value="Rhodanese-like_dom_sf"/>
</dbReference>
<comment type="pathway">
    <text evidence="11">tRNA modification; 5-methoxycarbonylmethyl-2-thiouridine-tRNA biosynthesis.</text>
</comment>
<evidence type="ECO:0000256" key="4">
    <source>
        <dbReference type="ARBA" id="ARBA00022694"/>
    </source>
</evidence>
<keyword evidence="6 11" id="KW-0547">Nucleotide-binding</keyword>
<keyword evidence="8 11" id="KW-0067">ATP-binding</keyword>
<dbReference type="InterPro" id="IPR000594">
    <property type="entry name" value="ThiF_NAD_FAD-bd"/>
</dbReference>
<feature type="binding site" evidence="11">
    <location>
        <position position="302"/>
    </location>
    <ligand>
        <name>Zn(2+)</name>
        <dbReference type="ChEBI" id="CHEBI:29105"/>
    </ligand>
</feature>
<dbReference type="PANTHER" id="PTHR10953">
    <property type="entry name" value="UBIQUITIN-ACTIVATING ENZYME E1"/>
    <property type="match status" value="1"/>
</dbReference>
<dbReference type="EMBL" id="JBJQND010000006">
    <property type="protein sequence ID" value="KAL3873557.1"/>
    <property type="molecule type" value="Genomic_DNA"/>
</dbReference>
<evidence type="ECO:0000256" key="5">
    <source>
        <dbReference type="ARBA" id="ARBA00022723"/>
    </source>
</evidence>
<feature type="active site" description="Glycyl thioester intermediate; for adenylyltransferase activity" evidence="11">
    <location>
        <position position="241"/>
    </location>
</feature>
<feature type="binding site" evidence="11">
    <location>
        <position position="115"/>
    </location>
    <ligand>
        <name>ATP</name>
        <dbReference type="ChEBI" id="CHEBI:30616"/>
    </ligand>
</feature>
<dbReference type="Pfam" id="PF00581">
    <property type="entry name" value="Rhodanese"/>
    <property type="match status" value="1"/>
</dbReference>
<feature type="active site" description="Cysteine persulfide intermediate; for sulfurtransferase activity" evidence="11">
    <location>
        <position position="412"/>
    </location>
</feature>
<evidence type="ECO:0000256" key="9">
    <source>
        <dbReference type="ARBA" id="ARBA00023150"/>
    </source>
</evidence>
<reference evidence="14 15" key="1">
    <citation type="submission" date="2024-11" db="EMBL/GenBank/DDBJ databases">
        <title>Chromosome-level genome assembly of the freshwater bivalve Anodonta woodiana.</title>
        <authorList>
            <person name="Chen X."/>
        </authorList>
    </citation>
    <scope>NUCLEOTIDE SEQUENCE [LARGE SCALE GENOMIC DNA]</scope>
    <source>
        <strain evidence="14">MN2024</strain>
        <tissue evidence="14">Gills</tissue>
    </source>
</reference>
<feature type="binding site" evidence="11">
    <location>
        <position position="139"/>
    </location>
    <ligand>
        <name>ATP</name>
        <dbReference type="ChEBI" id="CHEBI:30616"/>
    </ligand>
</feature>
<feature type="coiled-coil region" evidence="12">
    <location>
        <begin position="1"/>
        <end position="28"/>
    </location>
</feature>
<keyword evidence="9 11" id="KW-0501">Molybdenum cofactor biosynthesis</keyword>
<dbReference type="FunFam" id="3.40.250.10:FF:000014">
    <property type="entry name" value="Adenylyltransferase and sulfurtransferase MOCS3"/>
    <property type="match status" value="1"/>
</dbReference>
<evidence type="ECO:0000256" key="10">
    <source>
        <dbReference type="ARBA" id="ARBA00023268"/>
    </source>
</evidence>
<dbReference type="InterPro" id="IPR035985">
    <property type="entry name" value="Ubiquitin-activating_enz"/>
</dbReference>
<gene>
    <name evidence="14" type="ORF">ACJMK2_036656</name>
</gene>
<feature type="binding site" evidence="11">
    <location>
        <begin position="183"/>
        <end position="184"/>
    </location>
    <ligand>
        <name>ATP</name>
        <dbReference type="ChEBI" id="CHEBI:30616"/>
    </ligand>
</feature>
<evidence type="ECO:0000256" key="8">
    <source>
        <dbReference type="ARBA" id="ARBA00022840"/>
    </source>
</evidence>
<dbReference type="GO" id="GO:0006777">
    <property type="term" value="P:Mo-molybdopterin cofactor biosynthetic process"/>
    <property type="evidence" value="ECO:0007669"/>
    <property type="project" value="UniProtKB-UniRule"/>
</dbReference>
<dbReference type="NCBIfam" id="NF004281">
    <property type="entry name" value="PRK05690.1"/>
    <property type="match status" value="1"/>
</dbReference>
<sequence>MEGVEDEVKRLRQILEDKSKEIDQLKRELLWERGTCLPKAICDLESAPTLQTDVKGLTNEEIRRYSRQLILPEIGVKGQQALKSSSVLIIGAGGLCCPAAIYLAAAGIGQLGIVDYDEVEISNLHRQVLHRESKIGVSKSVSAAAACQELNSSVKYVPYHLQLDSSNALQIIQQYDLVLDATDNVATRYLLNDACILAGKPLVSGSALRFEGQLTVYNYKGGPCYRCLYPKPPPPETVTNCSDGGVLGVVPGIIGCLQALEAIKILTGQGSSYAQKMLLFDALDGSFRTIKLRGRQPLCPVCGDNPSITKLIDYEQFCGAKATDKDKGLELLKPEERMPVKEYHTLLKEGRPHVLVDVRQPVELDICKLPYPCLNIPIDHMEKQQSIEKIEGKVRSVSEMRLNEKVPVIVVCRRGNDSQLAARRLQTYLKDFDVDVKDIVGGLTAWAKQVDPTFPTY</sequence>
<keyword evidence="5 11" id="KW-0479">Metal-binding</keyword>
<dbReference type="AlphaFoldDB" id="A0ABD3WHW2"/>
<dbReference type="InterPro" id="IPR045886">
    <property type="entry name" value="ThiF/MoeB/HesA"/>
</dbReference>
<dbReference type="SMART" id="SM00450">
    <property type="entry name" value="RHOD"/>
    <property type="match status" value="1"/>
</dbReference>
<feature type="binding site" evidence="11">
    <location>
        <position position="224"/>
    </location>
    <ligand>
        <name>Zn(2+)</name>
        <dbReference type="ChEBI" id="CHEBI:29105"/>
    </ligand>
</feature>
<dbReference type="PANTHER" id="PTHR10953:SF102">
    <property type="entry name" value="ADENYLYLTRANSFERASE AND SULFURTRANSFERASE MOCS3"/>
    <property type="match status" value="1"/>
</dbReference>
<dbReference type="Proteomes" id="UP001634394">
    <property type="component" value="Unassembled WGS sequence"/>
</dbReference>
<name>A0ABD3WHW2_SINWO</name>
<dbReference type="InterPro" id="IPR001763">
    <property type="entry name" value="Rhodanese-like_dom"/>
</dbReference>
<dbReference type="InterPro" id="IPR028885">
    <property type="entry name" value="MOCS3/Uba4"/>
</dbReference>
<dbReference type="CDD" id="cd00757">
    <property type="entry name" value="ThiF_MoeB_HesA_family"/>
    <property type="match status" value="1"/>
</dbReference>
<comment type="subcellular location">
    <subcellularLocation>
        <location evidence="1">Cytoplasm</location>
        <location evidence="1">Cytosol</location>
    </subcellularLocation>
</comment>
<feature type="binding site" evidence="11">
    <location>
        <position position="227"/>
    </location>
    <ligand>
        <name>Zn(2+)</name>
        <dbReference type="ChEBI" id="CHEBI:29105"/>
    </ligand>
</feature>
<feature type="domain" description="Rhodanese" evidence="13">
    <location>
        <begin position="349"/>
        <end position="455"/>
    </location>
</feature>
<organism evidence="14 15">
    <name type="scientific">Sinanodonta woodiana</name>
    <name type="common">Chinese pond mussel</name>
    <name type="synonym">Anodonta woodiana</name>
    <dbReference type="NCBI Taxonomy" id="1069815"/>
    <lineage>
        <taxon>Eukaryota</taxon>
        <taxon>Metazoa</taxon>
        <taxon>Spiralia</taxon>
        <taxon>Lophotrochozoa</taxon>
        <taxon>Mollusca</taxon>
        <taxon>Bivalvia</taxon>
        <taxon>Autobranchia</taxon>
        <taxon>Heteroconchia</taxon>
        <taxon>Palaeoheterodonta</taxon>
        <taxon>Unionida</taxon>
        <taxon>Unionoidea</taxon>
        <taxon>Unionidae</taxon>
        <taxon>Unioninae</taxon>
        <taxon>Sinanodonta</taxon>
    </lineage>
</organism>
<evidence type="ECO:0000259" key="13">
    <source>
        <dbReference type="PROSITE" id="PS50206"/>
    </source>
</evidence>
<evidence type="ECO:0000256" key="6">
    <source>
        <dbReference type="ARBA" id="ARBA00022741"/>
    </source>
</evidence>
<evidence type="ECO:0000313" key="15">
    <source>
        <dbReference type="Proteomes" id="UP001634394"/>
    </source>
</evidence>
<keyword evidence="7 11" id="KW-0862">Zinc</keyword>
<proteinExistence type="inferred from homology"/>
<evidence type="ECO:0000313" key="14">
    <source>
        <dbReference type="EMBL" id="KAL3873557.1"/>
    </source>
</evidence>
<dbReference type="GO" id="GO:0016783">
    <property type="term" value="F:sulfurtransferase activity"/>
    <property type="evidence" value="ECO:0007669"/>
    <property type="project" value="UniProtKB-UniRule"/>
</dbReference>
<dbReference type="HAMAP" id="MF_03049">
    <property type="entry name" value="MOCS3_Uba4"/>
    <property type="match status" value="1"/>
</dbReference>
<dbReference type="Pfam" id="PF00899">
    <property type="entry name" value="ThiF"/>
    <property type="match status" value="1"/>
</dbReference>
<dbReference type="EC" id="2.7.7.-" evidence="11"/>
<feature type="binding site" evidence="11">
    <location>
        <position position="94"/>
    </location>
    <ligand>
        <name>ATP</name>
        <dbReference type="ChEBI" id="CHEBI:30616"/>
    </ligand>
</feature>
<dbReference type="FunFam" id="3.40.50.720:FF:000206">
    <property type="entry name" value="Adenylyltransferase and sulfurtransferase MOCS3"/>
    <property type="match status" value="1"/>
</dbReference>
<dbReference type="Gene3D" id="3.40.250.10">
    <property type="entry name" value="Rhodanese-like domain"/>
    <property type="match status" value="1"/>
</dbReference>
<keyword evidence="4 11" id="KW-0819">tRNA processing</keyword>
<dbReference type="GO" id="GO:0034227">
    <property type="term" value="P:tRNA thio-modification"/>
    <property type="evidence" value="ECO:0007669"/>
    <property type="project" value="UniProtKB-UniRule"/>
</dbReference>
<evidence type="ECO:0000256" key="3">
    <source>
        <dbReference type="ARBA" id="ARBA00022679"/>
    </source>
</evidence>
<keyword evidence="2 11" id="KW-0963">Cytoplasm</keyword>
<dbReference type="GO" id="GO:0002098">
    <property type="term" value="P:tRNA wobble uridine modification"/>
    <property type="evidence" value="ECO:0007669"/>
    <property type="project" value="UniProtKB-UniRule"/>
</dbReference>
<dbReference type="GO" id="GO:0016779">
    <property type="term" value="F:nucleotidyltransferase activity"/>
    <property type="evidence" value="ECO:0007669"/>
    <property type="project" value="UniProtKB-UniRule"/>
</dbReference>
<keyword evidence="12" id="KW-0175">Coiled coil</keyword>